<gene>
    <name evidence="3" type="ORF">LTR77_005652</name>
</gene>
<comment type="caution">
    <text evidence="3">The sequence shown here is derived from an EMBL/GenBank/DDBJ whole genome shotgun (WGS) entry which is preliminary data.</text>
</comment>
<feature type="compositionally biased region" description="Polar residues" evidence="1">
    <location>
        <begin position="757"/>
        <end position="767"/>
    </location>
</feature>
<sequence>MPFDAANYNSSDVEPDDPPPPPRLKKSAGQASIERYAAEAEHDRNTSKTTIRNLQFGGGGAPSTRDHEAFLLGKLTLSAGKPAPSASSMWAGCATIIRYGRWQWRDFSWDSHDTQRFRTFMDQLIADQRLMTGTWHEKTWIGFVTLSRLVRDYFQHWLDYGCNNFDLVVSDCLAIVLQAALGCRVGDVARTSGYSNQEAMRYEHVELYLVGDAPTMAGEVTLADLRATVEIAYAKGHKMQHNTSMFKHLQPLLESECHHVCPVTLLLIHALRHGLLDGGDTIQAVLDHASTTPGRRLTWKFPKRPVLVGKAADGWACDLDVPVATWRPLQTIKAMGLISGMLTRAYTHALRRGAGRDLRSLPDPAAGSLTAEDVRRSFGHSFTTAFHGHTDEYIGDTNFDLYSLRAHEKPVYPREPKFVAPGTIDVYHTVRARPTSSELAPHLYDDDTGQQRSRKAAVARLRQQRFGDIVASATPEPRSGHKRKADELPPELLPANTLGSSMPLAELSTNAPRTRKAGPLTDLPSVRDNADETTTNRQLLDEDSLDTTTVQQADLDRLATQIFLHGDGTPIDDNGTTVQDDQQDESARLLLGELLDDRQSSQRPDDSLVTFIDQYSRYNIICYTPFAKMWATGDTTAFDKGNSRDKPAPFMFRCTISQCRDEFLTKSELTHHAIHCNGEGRQKLKNDIAAAWSLRWSNMDVDERAARQCDHAECDYVDTDPGPTVYDGPTRLTGRLRSHLDRSHNSKFIPKTCPQCPSSTKVYQTRDSLAHHRRKDHSGRWPTACRVPDCRETELFSSAYRLDHHMLSVHQIQGDARLQYYPPKSAHVKSDQRRRLSGEQRSDSTDAHRPPTTAGGTPLGGQKTQSQRKRAWPTTITCWREGCSTKHTNRWRALRHFENVHKLQTQAAEAEVDAKVAELQGESERRARVARLRHRVDPSSTAQRLRFPQIRGRRDPERWASLLEGGLPPHLRDHTGPRADLTPNIEDVAEILLAAQEPVYADVDLLYYLAVEKERWDAVIWLVKRLVEAFGPEVLRDGRLHHVVGQWESESSLDALTEDKIAVEDAPGPEASLIPSAPGQATLDQLTGDKPDNLSRGERLAHNALGQIWRSLGHMVTACADTGIKAEILEIIAHLHHMGIMPASIYNQKPSTDSTSIQQPPTLNLLSSRILISLSDAAWRAHERSNNRTARLNSSPDDSSRPAKPGSRYKVNVAGLRPEVWLELILWACLHGGWIKEGAELLDASYTAGWKPFAWRSMVPEDNGSTPDWDKLEYAFNTRPPSAMDEPDVPIEAPVHRTISSEVINAYIDALASSTRQGVGERGLAASYVIERILTLQKLLRRGRLSLGAGSWDAVLLRLADLHGERIDHGVETFKSLSKLSPRMGAELSLPFGRDVPEYVFDGSAAIVGLHHRALRSRMHAGDVRGAFEVFRSLQEFADINKERSVWDFTKDRAPRNQDRAESETFTSNFPGIAYPAFEMQIPPTILGPFLDLVIDAGAYQFATWMVYSTEIDGPVIPAHLYTDPAVAPALIRFASETDDRSLLSKIVNARKALASYEHPSLPPDYLRAFFRSQVERKNWAAAGKILTHVHEMSAYGLDIGSIAHVTRAMLQEYGIARKDSERTVDQDPKTLNSEEVREDKTTYRKKKGHQDSEARREQTVAQNKQPFQDFSQARDLFTTAIQITYEQSQDFRDQVATLLIVLSRADNYWAGFCKALMPQQAYYRCYISTRAFNEMLKGIIGAFGAARGRSVIDAFWSGPIQEAQSGDMPAHDEDVGEVQMARFEPFLAEEAAIRNVVTLPTNPQSELVVYGGLQPDLTTIRLVLRSALDEIKDAQRQQRVRSNAPAQSSPMEGIEAHGQDSVQSQGLEASAALEPSALETIVWAARKLLSLGVKEPDVMEELEATLSKRDLSRLHDRLAETLRFDTRSEEHRALGELKAAERMDATSP</sequence>
<keyword evidence="4" id="KW-1185">Reference proteome</keyword>
<feature type="region of interest" description="Disordered" evidence="1">
    <location>
        <begin position="1185"/>
        <end position="1208"/>
    </location>
</feature>
<feature type="region of interest" description="Disordered" evidence="1">
    <location>
        <begin position="757"/>
        <end position="783"/>
    </location>
</feature>
<feature type="domain" description="C2H2-type" evidence="2">
    <location>
        <begin position="876"/>
        <end position="901"/>
    </location>
</feature>
<name>A0AAV9PCK1_9PEZI</name>
<organism evidence="3 4">
    <name type="scientific">Saxophila tyrrhenica</name>
    <dbReference type="NCBI Taxonomy" id="1690608"/>
    <lineage>
        <taxon>Eukaryota</taxon>
        <taxon>Fungi</taxon>
        <taxon>Dikarya</taxon>
        <taxon>Ascomycota</taxon>
        <taxon>Pezizomycotina</taxon>
        <taxon>Dothideomycetes</taxon>
        <taxon>Dothideomycetidae</taxon>
        <taxon>Mycosphaerellales</taxon>
        <taxon>Extremaceae</taxon>
        <taxon>Saxophila</taxon>
    </lineage>
</organism>
<feature type="region of interest" description="Disordered" evidence="1">
    <location>
        <begin position="825"/>
        <end position="872"/>
    </location>
</feature>
<feature type="region of interest" description="Disordered" evidence="1">
    <location>
        <begin position="1622"/>
        <end position="1666"/>
    </location>
</feature>
<dbReference type="SMART" id="SM00355">
    <property type="entry name" value="ZnF_C2H2"/>
    <property type="match status" value="4"/>
</dbReference>
<reference evidence="3 4" key="1">
    <citation type="submission" date="2023-08" db="EMBL/GenBank/DDBJ databases">
        <title>Black Yeasts Isolated from many extreme environments.</title>
        <authorList>
            <person name="Coleine C."/>
            <person name="Stajich J.E."/>
            <person name="Selbmann L."/>
        </authorList>
    </citation>
    <scope>NUCLEOTIDE SEQUENCE [LARGE SCALE GENOMIC DNA]</scope>
    <source>
        <strain evidence="3 4">CCFEE 5935</strain>
    </source>
</reference>
<feature type="domain" description="C2H2-type" evidence="2">
    <location>
        <begin position="751"/>
        <end position="777"/>
    </location>
</feature>
<feature type="region of interest" description="Disordered" evidence="1">
    <location>
        <begin position="1836"/>
        <end position="1861"/>
    </location>
</feature>
<proteinExistence type="predicted"/>
<feature type="compositionally biased region" description="Basic and acidic residues" evidence="1">
    <location>
        <begin position="1622"/>
        <end position="1643"/>
    </location>
</feature>
<accession>A0AAV9PCK1</accession>
<dbReference type="Proteomes" id="UP001337655">
    <property type="component" value="Unassembled WGS sequence"/>
</dbReference>
<evidence type="ECO:0000313" key="4">
    <source>
        <dbReference type="Proteomes" id="UP001337655"/>
    </source>
</evidence>
<evidence type="ECO:0000259" key="2">
    <source>
        <dbReference type="SMART" id="SM00355"/>
    </source>
</evidence>
<feature type="compositionally biased region" description="Basic and acidic residues" evidence="1">
    <location>
        <begin position="1650"/>
        <end position="1659"/>
    </location>
</feature>
<evidence type="ECO:0000313" key="3">
    <source>
        <dbReference type="EMBL" id="KAK5169674.1"/>
    </source>
</evidence>
<feature type="domain" description="C2H2-type" evidence="2">
    <location>
        <begin position="652"/>
        <end position="675"/>
    </location>
</feature>
<feature type="compositionally biased region" description="Polar residues" evidence="1">
    <location>
        <begin position="1187"/>
        <end position="1197"/>
    </location>
</feature>
<dbReference type="RefSeq" id="XP_064659020.1">
    <property type="nucleotide sequence ID" value="XM_064802895.1"/>
</dbReference>
<dbReference type="GeneID" id="89926993"/>
<feature type="region of interest" description="Disordered" evidence="1">
    <location>
        <begin position="1"/>
        <end position="62"/>
    </location>
</feature>
<feature type="compositionally biased region" description="Basic and acidic residues" evidence="1">
    <location>
        <begin position="36"/>
        <end position="46"/>
    </location>
</feature>
<feature type="region of interest" description="Disordered" evidence="1">
    <location>
        <begin position="466"/>
        <end position="545"/>
    </location>
</feature>
<dbReference type="EMBL" id="JAVRRT010000008">
    <property type="protein sequence ID" value="KAK5169674.1"/>
    <property type="molecule type" value="Genomic_DNA"/>
</dbReference>
<feature type="compositionally biased region" description="Basic and acidic residues" evidence="1">
    <location>
        <begin position="828"/>
        <end position="849"/>
    </location>
</feature>
<dbReference type="InterPro" id="IPR013087">
    <property type="entry name" value="Znf_C2H2_type"/>
</dbReference>
<feature type="compositionally biased region" description="Polar residues" evidence="1">
    <location>
        <begin position="1841"/>
        <end position="1851"/>
    </location>
</feature>
<protein>
    <recommendedName>
        <fullName evidence="2">C2H2-type domain-containing protein</fullName>
    </recommendedName>
</protein>
<evidence type="ECO:0000256" key="1">
    <source>
        <dbReference type="SAM" id="MobiDB-lite"/>
    </source>
</evidence>
<feature type="domain" description="C2H2-type" evidence="2">
    <location>
        <begin position="783"/>
        <end position="810"/>
    </location>
</feature>